<accession>A0A2H3DHJ2</accession>
<gene>
    <name evidence="1" type="ORF">ARMGADRAFT_283462</name>
</gene>
<protein>
    <recommendedName>
        <fullName evidence="3">HNH nuclease domain-containing protein</fullName>
    </recommendedName>
</protein>
<keyword evidence="2" id="KW-1185">Reference proteome</keyword>
<evidence type="ECO:0000313" key="2">
    <source>
        <dbReference type="Proteomes" id="UP000217790"/>
    </source>
</evidence>
<proteinExistence type="predicted"/>
<dbReference type="Proteomes" id="UP000217790">
    <property type="component" value="Unassembled WGS sequence"/>
</dbReference>
<dbReference type="AlphaFoldDB" id="A0A2H3DHJ2"/>
<evidence type="ECO:0008006" key="3">
    <source>
        <dbReference type="Google" id="ProtNLM"/>
    </source>
</evidence>
<dbReference type="OrthoDB" id="3263651at2759"/>
<evidence type="ECO:0000313" key="1">
    <source>
        <dbReference type="EMBL" id="PBK90932.1"/>
    </source>
</evidence>
<organism evidence="1 2">
    <name type="scientific">Armillaria gallica</name>
    <name type="common">Bulbous honey fungus</name>
    <name type="synonym">Armillaria bulbosa</name>
    <dbReference type="NCBI Taxonomy" id="47427"/>
    <lineage>
        <taxon>Eukaryota</taxon>
        <taxon>Fungi</taxon>
        <taxon>Dikarya</taxon>
        <taxon>Basidiomycota</taxon>
        <taxon>Agaricomycotina</taxon>
        <taxon>Agaricomycetes</taxon>
        <taxon>Agaricomycetidae</taxon>
        <taxon>Agaricales</taxon>
        <taxon>Marasmiineae</taxon>
        <taxon>Physalacriaceae</taxon>
        <taxon>Armillaria</taxon>
    </lineage>
</organism>
<dbReference type="InParanoid" id="A0A2H3DHJ2"/>
<name>A0A2H3DHJ2_ARMGA</name>
<sequence>MRTHTNSQFDVIPSVAQAVQERDRNQCFITGTLLPGDTDLVWMFPPTFYHLAGPTFSVFTQTVQIFVVSLSAAQGCKRIPEFFETASNAAFLHKDLIPFFLDNTFSVDVDDHHRVLVFRDMGPAQNLLPSHLQVTANHGLYDWYLREHFRISLKVNLCDD</sequence>
<dbReference type="EMBL" id="KZ293663">
    <property type="protein sequence ID" value="PBK90932.1"/>
    <property type="molecule type" value="Genomic_DNA"/>
</dbReference>
<reference evidence="2" key="1">
    <citation type="journal article" date="2017" name="Nat. Ecol. Evol.">
        <title>Genome expansion and lineage-specific genetic innovations in the forest pathogenic fungi Armillaria.</title>
        <authorList>
            <person name="Sipos G."/>
            <person name="Prasanna A.N."/>
            <person name="Walter M.C."/>
            <person name="O'Connor E."/>
            <person name="Balint B."/>
            <person name="Krizsan K."/>
            <person name="Kiss B."/>
            <person name="Hess J."/>
            <person name="Varga T."/>
            <person name="Slot J."/>
            <person name="Riley R."/>
            <person name="Boka B."/>
            <person name="Rigling D."/>
            <person name="Barry K."/>
            <person name="Lee J."/>
            <person name="Mihaltcheva S."/>
            <person name="LaButti K."/>
            <person name="Lipzen A."/>
            <person name="Waldron R."/>
            <person name="Moloney N.M."/>
            <person name="Sperisen C."/>
            <person name="Kredics L."/>
            <person name="Vagvoelgyi C."/>
            <person name="Patrignani A."/>
            <person name="Fitzpatrick D."/>
            <person name="Nagy I."/>
            <person name="Doyle S."/>
            <person name="Anderson J.B."/>
            <person name="Grigoriev I.V."/>
            <person name="Gueldener U."/>
            <person name="Muensterkoetter M."/>
            <person name="Nagy L.G."/>
        </authorList>
    </citation>
    <scope>NUCLEOTIDE SEQUENCE [LARGE SCALE GENOMIC DNA]</scope>
    <source>
        <strain evidence="2">Ar21-2</strain>
    </source>
</reference>